<name>A0A285EJV8_9ACTN</name>
<dbReference type="RefSeq" id="WP_097209274.1">
    <property type="nucleotide sequence ID" value="NZ_JACHXB010000010.1"/>
</dbReference>
<organism evidence="2 3">
    <name type="scientific">Geodermatophilus sabuli</name>
    <dbReference type="NCBI Taxonomy" id="1564158"/>
    <lineage>
        <taxon>Bacteria</taxon>
        <taxon>Bacillati</taxon>
        <taxon>Actinomycetota</taxon>
        <taxon>Actinomycetes</taxon>
        <taxon>Geodermatophilales</taxon>
        <taxon>Geodermatophilaceae</taxon>
        <taxon>Geodermatophilus</taxon>
    </lineage>
</organism>
<dbReference type="EMBL" id="OBDO01000018">
    <property type="protein sequence ID" value="SNX99375.1"/>
    <property type="molecule type" value="Genomic_DNA"/>
</dbReference>
<gene>
    <name evidence="2" type="ORF">SAMN06893097_11826</name>
</gene>
<evidence type="ECO:0000256" key="1">
    <source>
        <dbReference type="SAM" id="MobiDB-lite"/>
    </source>
</evidence>
<evidence type="ECO:0000313" key="3">
    <source>
        <dbReference type="Proteomes" id="UP000219514"/>
    </source>
</evidence>
<accession>A0A285EJV8</accession>
<evidence type="ECO:0000313" key="2">
    <source>
        <dbReference type="EMBL" id="SNX99375.1"/>
    </source>
</evidence>
<dbReference type="AlphaFoldDB" id="A0A285EJV8"/>
<sequence length="91" mass="9920">MTLPPPREVLAGEKVLRINWLPGSDRLRGLCHCGAEAEGEDPIEMWEWLLAHPDHPAGGPTVTPSPDVLPPPPAHRVSDPSIIRTRTPVLV</sequence>
<dbReference type="OrthoDB" id="4242542at2"/>
<protein>
    <submittedName>
        <fullName evidence="2">Uncharacterized protein</fullName>
    </submittedName>
</protein>
<reference evidence="2 3" key="1">
    <citation type="submission" date="2017-09" db="EMBL/GenBank/DDBJ databases">
        <authorList>
            <person name="Ehlers B."/>
            <person name="Leendertz F.H."/>
        </authorList>
    </citation>
    <scope>NUCLEOTIDE SEQUENCE [LARGE SCALE GENOMIC DNA]</scope>
    <source>
        <strain evidence="2 3">DSM 46844</strain>
    </source>
</reference>
<proteinExistence type="predicted"/>
<feature type="region of interest" description="Disordered" evidence="1">
    <location>
        <begin position="54"/>
        <end position="91"/>
    </location>
</feature>
<dbReference type="Proteomes" id="UP000219514">
    <property type="component" value="Unassembled WGS sequence"/>
</dbReference>
<keyword evidence="3" id="KW-1185">Reference proteome</keyword>